<feature type="region of interest" description="Disordered" evidence="1">
    <location>
        <begin position="44"/>
        <end position="64"/>
    </location>
</feature>
<evidence type="ECO:0000313" key="2">
    <source>
        <dbReference type="WBParaSite" id="HPLM_0000217601-mRNA-1"/>
    </source>
</evidence>
<reference evidence="2" key="1">
    <citation type="submission" date="2017-02" db="UniProtKB">
        <authorList>
            <consortium name="WormBaseParasite"/>
        </authorList>
    </citation>
    <scope>IDENTIFICATION</scope>
</reference>
<proteinExistence type="predicted"/>
<sequence>LVGYFAPLMTLGLRCVPYHAHPRPIDFPTPNELLSLDSERTRYSSVMNSARHDSSPSQRNANTDLCMHKPSSAIIGLISTGATQTITRV</sequence>
<name>A0A0N4VY06_HAEPC</name>
<dbReference type="WBParaSite" id="HPLM_0000217601-mRNA-1">
    <property type="protein sequence ID" value="HPLM_0000217601-mRNA-1"/>
    <property type="gene ID" value="HPLM_0000217601"/>
</dbReference>
<organism evidence="2">
    <name type="scientific">Haemonchus placei</name>
    <name type="common">Barber's pole worm</name>
    <dbReference type="NCBI Taxonomy" id="6290"/>
    <lineage>
        <taxon>Eukaryota</taxon>
        <taxon>Metazoa</taxon>
        <taxon>Ecdysozoa</taxon>
        <taxon>Nematoda</taxon>
        <taxon>Chromadorea</taxon>
        <taxon>Rhabditida</taxon>
        <taxon>Rhabditina</taxon>
        <taxon>Rhabditomorpha</taxon>
        <taxon>Strongyloidea</taxon>
        <taxon>Trichostrongylidae</taxon>
        <taxon>Haemonchus</taxon>
    </lineage>
</organism>
<evidence type="ECO:0000256" key="1">
    <source>
        <dbReference type="SAM" id="MobiDB-lite"/>
    </source>
</evidence>
<dbReference type="AlphaFoldDB" id="A0A0N4VY06"/>
<protein>
    <submittedName>
        <fullName evidence="2">Secreted protein</fullName>
    </submittedName>
</protein>
<accession>A0A0N4VY06</accession>